<dbReference type="SUPFAM" id="SSF54631">
    <property type="entry name" value="CBS-domain pair"/>
    <property type="match status" value="1"/>
</dbReference>
<dbReference type="InterPro" id="IPR000644">
    <property type="entry name" value="CBS_dom"/>
</dbReference>
<name>A0A4R7SYG0_9ACTN</name>
<dbReference type="InterPro" id="IPR051257">
    <property type="entry name" value="Diverse_CBS-Domain"/>
</dbReference>
<accession>A0A4R7SYG0</accession>
<dbReference type="PROSITE" id="PS50914">
    <property type="entry name" value="BON"/>
    <property type="match status" value="1"/>
</dbReference>
<organism evidence="5 6">
    <name type="scientific">Kribbella voronezhensis</name>
    <dbReference type="NCBI Taxonomy" id="2512212"/>
    <lineage>
        <taxon>Bacteria</taxon>
        <taxon>Bacillati</taxon>
        <taxon>Actinomycetota</taxon>
        <taxon>Actinomycetes</taxon>
        <taxon>Propionibacteriales</taxon>
        <taxon>Kribbellaceae</taxon>
        <taxon>Kribbella</taxon>
    </lineage>
</organism>
<feature type="domain" description="CBS" evidence="4">
    <location>
        <begin position="11"/>
        <end position="67"/>
    </location>
</feature>
<evidence type="ECO:0000256" key="2">
    <source>
        <dbReference type="PROSITE-ProRule" id="PRU00703"/>
    </source>
</evidence>
<dbReference type="PROSITE" id="PS51371">
    <property type="entry name" value="CBS"/>
    <property type="match status" value="2"/>
</dbReference>
<dbReference type="SMART" id="SM00116">
    <property type="entry name" value="CBS"/>
    <property type="match status" value="2"/>
</dbReference>
<dbReference type="AlphaFoldDB" id="A0A4R7SYG0"/>
<dbReference type="InterPro" id="IPR046342">
    <property type="entry name" value="CBS_dom_sf"/>
</dbReference>
<feature type="domain" description="BON" evidence="3">
    <location>
        <begin position="145"/>
        <end position="214"/>
    </location>
</feature>
<dbReference type="Proteomes" id="UP000295151">
    <property type="component" value="Unassembled WGS sequence"/>
</dbReference>
<proteinExistence type="predicted"/>
<evidence type="ECO:0000256" key="1">
    <source>
        <dbReference type="ARBA" id="ARBA00023122"/>
    </source>
</evidence>
<dbReference type="PANTHER" id="PTHR43080:SF29">
    <property type="entry name" value="OS02G0818000 PROTEIN"/>
    <property type="match status" value="1"/>
</dbReference>
<dbReference type="Gene3D" id="3.10.580.10">
    <property type="entry name" value="CBS-domain"/>
    <property type="match status" value="1"/>
</dbReference>
<dbReference type="PANTHER" id="PTHR43080">
    <property type="entry name" value="CBS DOMAIN-CONTAINING PROTEIN CBSX3, MITOCHONDRIAL"/>
    <property type="match status" value="1"/>
</dbReference>
<dbReference type="PIRSF" id="PIRSF036990">
    <property type="entry name" value="UCP036990_CBS_BON"/>
    <property type="match status" value="1"/>
</dbReference>
<keyword evidence="6" id="KW-1185">Reference proteome</keyword>
<protein>
    <submittedName>
        <fullName evidence="5">CBS domain protein</fullName>
    </submittedName>
</protein>
<dbReference type="Gene3D" id="3.30.1340.30">
    <property type="match status" value="1"/>
</dbReference>
<feature type="domain" description="CBS" evidence="4">
    <location>
        <begin position="93"/>
        <end position="148"/>
    </location>
</feature>
<gene>
    <name evidence="5" type="ORF">EV138_6230</name>
</gene>
<evidence type="ECO:0000313" key="5">
    <source>
        <dbReference type="EMBL" id="TDU83766.1"/>
    </source>
</evidence>
<dbReference type="InterPro" id="IPR007055">
    <property type="entry name" value="BON_dom"/>
</dbReference>
<evidence type="ECO:0000259" key="4">
    <source>
        <dbReference type="PROSITE" id="PS51371"/>
    </source>
</evidence>
<dbReference type="CDD" id="cd04586">
    <property type="entry name" value="CBS_pair_BON_assoc"/>
    <property type="match status" value="1"/>
</dbReference>
<dbReference type="Pfam" id="PF04972">
    <property type="entry name" value="BON"/>
    <property type="match status" value="1"/>
</dbReference>
<dbReference type="EMBL" id="SOCE01000002">
    <property type="protein sequence ID" value="TDU83766.1"/>
    <property type="molecule type" value="Genomic_DNA"/>
</dbReference>
<dbReference type="OrthoDB" id="3626971at2"/>
<reference evidence="5 6" key="1">
    <citation type="submission" date="2019-03" db="EMBL/GenBank/DDBJ databases">
        <title>Genomic Encyclopedia of Type Strains, Phase III (KMG-III): the genomes of soil and plant-associated and newly described type strains.</title>
        <authorList>
            <person name="Whitman W."/>
        </authorList>
    </citation>
    <scope>NUCLEOTIDE SEQUENCE [LARGE SCALE GENOMIC DNA]</scope>
    <source>
        <strain evidence="5 6">VKM Ac-2575</strain>
    </source>
</reference>
<evidence type="ECO:0000259" key="3">
    <source>
        <dbReference type="PROSITE" id="PS50914"/>
    </source>
</evidence>
<comment type="caution">
    <text evidence="5">The sequence shown here is derived from an EMBL/GenBank/DDBJ whole genome shotgun (WGS) entry which is preliminary data.</text>
</comment>
<sequence>MRHQLTVADVMTPHVVTVPAETPFKEVAKLLAEHRISAVPVTSESGGMLGLVSESDLLHKEAFQDAPARARLPRRSRRAARRKARAVTAGGLMSRPLVTIDSGATLPQAARLMAGRGVTRLLVTDGEWMAGILTRSDLLRAFRDTDSVILGRVRRNAVEHALWDDPFGVEVKVKDGVVTLTGELEHRSRIPLAVQAVREVDGVVDVVNRLTYAFDDTVPPPGPWRWATGPEIEERTP</sequence>
<dbReference type="RefSeq" id="WP_133983243.1">
    <property type="nucleotide sequence ID" value="NZ_SOCE01000002.1"/>
</dbReference>
<dbReference type="Pfam" id="PF00571">
    <property type="entry name" value="CBS"/>
    <property type="match status" value="2"/>
</dbReference>
<keyword evidence="1 2" id="KW-0129">CBS domain</keyword>
<dbReference type="InterPro" id="IPR017080">
    <property type="entry name" value="UCP036990_CBS_BON"/>
</dbReference>
<evidence type="ECO:0000313" key="6">
    <source>
        <dbReference type="Proteomes" id="UP000295151"/>
    </source>
</evidence>